<dbReference type="SMART" id="SM01069">
    <property type="entry name" value="CDC37_C"/>
    <property type="match status" value="1"/>
</dbReference>
<protein>
    <recommendedName>
        <fullName evidence="5">Hsp90 chaperone protein kinase-targeting subunit</fullName>
    </recommendedName>
</protein>
<feature type="coiled-coil region" evidence="6">
    <location>
        <begin position="146"/>
        <end position="180"/>
    </location>
</feature>
<feature type="compositionally biased region" description="Acidic residues" evidence="7">
    <location>
        <begin position="237"/>
        <end position="255"/>
    </location>
</feature>
<accession>A0A1L7XYS3</accession>
<proteinExistence type="inferred from homology"/>
<dbReference type="GO" id="GO:0019901">
    <property type="term" value="F:protein kinase binding"/>
    <property type="evidence" value="ECO:0007669"/>
    <property type="project" value="InterPro"/>
</dbReference>
<feature type="compositionally biased region" description="Basic and acidic residues" evidence="7">
    <location>
        <begin position="200"/>
        <end position="210"/>
    </location>
</feature>
<comment type="subcellular location">
    <subcellularLocation>
        <location evidence="1">Cytoplasm</location>
    </subcellularLocation>
</comment>
<dbReference type="GO" id="GO:0050821">
    <property type="term" value="P:protein stabilization"/>
    <property type="evidence" value="ECO:0007669"/>
    <property type="project" value="TreeGrafter"/>
</dbReference>
<dbReference type="PANTHER" id="PTHR12800:SF4">
    <property type="entry name" value="HSP90 CO-CHAPERONE CDC37"/>
    <property type="match status" value="1"/>
</dbReference>
<evidence type="ECO:0000256" key="4">
    <source>
        <dbReference type="ARBA" id="ARBA00023186"/>
    </source>
</evidence>
<feature type="domain" description="Cdc37 Hsp90 binding" evidence="9">
    <location>
        <begin position="197"/>
        <end position="376"/>
    </location>
</feature>
<evidence type="ECO:0000256" key="1">
    <source>
        <dbReference type="ARBA" id="ARBA00004496"/>
    </source>
</evidence>
<name>A0A1L7XYS3_9HELO</name>
<dbReference type="GO" id="GO:0005634">
    <property type="term" value="C:nucleus"/>
    <property type="evidence" value="ECO:0007669"/>
    <property type="project" value="EnsemblFungi"/>
</dbReference>
<reference evidence="11 12" key="1">
    <citation type="submission" date="2016-03" db="EMBL/GenBank/DDBJ databases">
        <authorList>
            <person name="Ploux O."/>
        </authorList>
    </citation>
    <scope>NUCLEOTIDE SEQUENCE [LARGE SCALE GENOMIC DNA]</scope>
    <source>
        <strain evidence="11 12">UAMH 11012</strain>
    </source>
</reference>
<keyword evidence="12" id="KW-1185">Reference proteome</keyword>
<evidence type="ECO:0000259" key="8">
    <source>
        <dbReference type="SMART" id="SM01069"/>
    </source>
</evidence>
<dbReference type="Pfam" id="PF03234">
    <property type="entry name" value="CDC37_N"/>
    <property type="match status" value="1"/>
</dbReference>
<feature type="compositionally biased region" description="Basic and acidic residues" evidence="7">
    <location>
        <begin position="482"/>
        <end position="492"/>
    </location>
</feature>
<organism evidence="11 12">
    <name type="scientific">Phialocephala subalpina</name>
    <dbReference type="NCBI Taxonomy" id="576137"/>
    <lineage>
        <taxon>Eukaryota</taxon>
        <taxon>Fungi</taxon>
        <taxon>Dikarya</taxon>
        <taxon>Ascomycota</taxon>
        <taxon>Pezizomycotina</taxon>
        <taxon>Leotiomycetes</taxon>
        <taxon>Helotiales</taxon>
        <taxon>Mollisiaceae</taxon>
        <taxon>Phialocephala</taxon>
        <taxon>Phialocephala fortinii species complex</taxon>
    </lineage>
</organism>
<dbReference type="GO" id="GO:0006457">
    <property type="term" value="P:protein folding"/>
    <property type="evidence" value="ECO:0007669"/>
    <property type="project" value="EnsemblFungi"/>
</dbReference>
<keyword evidence="4" id="KW-0143">Chaperone</keyword>
<feature type="region of interest" description="Disordered" evidence="7">
    <location>
        <begin position="180"/>
        <end position="258"/>
    </location>
</feature>
<evidence type="ECO:0000256" key="6">
    <source>
        <dbReference type="SAM" id="Coils"/>
    </source>
</evidence>
<dbReference type="InterPro" id="IPR004918">
    <property type="entry name" value="Cdc37"/>
</dbReference>
<dbReference type="SMART" id="SM01070">
    <property type="entry name" value="CDC37_M"/>
    <property type="match status" value="1"/>
</dbReference>
<dbReference type="SMART" id="SM01071">
    <property type="entry name" value="CDC37_N"/>
    <property type="match status" value="1"/>
</dbReference>
<dbReference type="Gene3D" id="1.20.58.610">
    <property type="entry name" value="Cdc37, Hsp90 binding domain"/>
    <property type="match status" value="1"/>
</dbReference>
<gene>
    <name evidence="11" type="ORF">PAC_20069</name>
</gene>
<dbReference type="InterPro" id="IPR038189">
    <property type="entry name" value="Cdc37_Hsp90-bd_sf"/>
</dbReference>
<dbReference type="GO" id="GO:0051087">
    <property type="term" value="F:protein-folding chaperone binding"/>
    <property type="evidence" value="ECO:0007669"/>
    <property type="project" value="TreeGrafter"/>
</dbReference>
<evidence type="ECO:0000313" key="12">
    <source>
        <dbReference type="Proteomes" id="UP000184330"/>
    </source>
</evidence>
<dbReference type="AlphaFoldDB" id="A0A1L7XYS3"/>
<dbReference type="Proteomes" id="UP000184330">
    <property type="component" value="Unassembled WGS sequence"/>
</dbReference>
<keyword evidence="6" id="KW-0175">Coiled coil</keyword>
<dbReference type="InterPro" id="IPR013874">
    <property type="entry name" value="Cdc37_Hsp90-bd"/>
</dbReference>
<evidence type="ECO:0000259" key="9">
    <source>
        <dbReference type="SMART" id="SM01070"/>
    </source>
</evidence>
<dbReference type="FunFam" id="1.20.58.610:FF:000002">
    <property type="entry name" value="Hsp90 co-chaperone Cdc37, putative"/>
    <property type="match status" value="1"/>
</dbReference>
<sequence length="505" mass="56172">MPVDYSKWDALELSDDSDIEVHPNVDKRSFIRAKQNQIHQQRFERKNKIETYKYERIINDGLLKRINTLLTKLESHSAEAEKRSPDELIFQAIMESVGEMDNDTPPPPPAGVHSNEKELPKYSKMMAALVDQVKSKVDEENPDNRYEAYVKEVKAHQAKVEDLQKQLLVELNNLEKEEGRKITSEGYHTGFDSSSVNKSKPTETKKEKIQAVEVLNPHALAGQGKGKETEQSSGADADVDEPSLGDDDDEEEAEASELGKKFSLIKQGDYRACLQFISDNPQVVAERETDGLLVMAFQASIGGRDDFARQCVHNGLLLQYCRALGRDGVGLFFKRITTPGHNAQKVFFDDVNSTFARIRSRAKEIEKQRLQEEAEGAGGVEQIQLHAVDPGTTINIKIPPLTSEDPEEVKARELFNAFPPGLQRALESGSLDEVNKVLGKMSVEEAEEIVGQLGEGGMLSLEEQIIDATTEEGQKALKEFEEQERAAAKEAAPKPSLVDESGDPA</sequence>
<dbReference type="GO" id="GO:0031072">
    <property type="term" value="F:heat shock protein binding"/>
    <property type="evidence" value="ECO:0007669"/>
    <property type="project" value="EnsemblFungi"/>
</dbReference>
<dbReference type="GO" id="GO:0051082">
    <property type="term" value="F:unfolded protein binding"/>
    <property type="evidence" value="ECO:0007669"/>
    <property type="project" value="TreeGrafter"/>
</dbReference>
<dbReference type="EMBL" id="FJOG01000102">
    <property type="protein sequence ID" value="CZR70168.1"/>
    <property type="molecule type" value="Genomic_DNA"/>
</dbReference>
<feature type="domain" description="Cdc37 C-terminal" evidence="8">
    <location>
        <begin position="396"/>
        <end position="496"/>
    </location>
</feature>
<dbReference type="Pfam" id="PF08565">
    <property type="entry name" value="CDC37_M"/>
    <property type="match status" value="1"/>
</dbReference>
<evidence type="ECO:0000256" key="3">
    <source>
        <dbReference type="ARBA" id="ARBA00022490"/>
    </source>
</evidence>
<dbReference type="GO" id="GO:0005737">
    <property type="term" value="C:cytoplasm"/>
    <property type="evidence" value="ECO:0007669"/>
    <property type="project" value="UniProtKB-SubCell"/>
</dbReference>
<comment type="similarity">
    <text evidence="2">Belongs to the CDC37 family.</text>
</comment>
<dbReference type="InterPro" id="IPR013855">
    <property type="entry name" value="Cdc37_N_dom"/>
</dbReference>
<dbReference type="PANTHER" id="PTHR12800">
    <property type="entry name" value="CDC37-RELATED"/>
    <property type="match status" value="1"/>
</dbReference>
<evidence type="ECO:0000256" key="2">
    <source>
        <dbReference type="ARBA" id="ARBA00006222"/>
    </source>
</evidence>
<dbReference type="InterPro" id="IPR013873">
    <property type="entry name" value="Cdc37_C"/>
</dbReference>
<keyword evidence="3" id="KW-0963">Cytoplasm</keyword>
<dbReference type="SUPFAM" id="SSF101391">
    <property type="entry name" value="Hsp90 co-chaperone CDC37"/>
    <property type="match status" value="1"/>
</dbReference>
<feature type="region of interest" description="Disordered" evidence="7">
    <location>
        <begin position="482"/>
        <end position="505"/>
    </location>
</feature>
<evidence type="ECO:0000256" key="5">
    <source>
        <dbReference type="ARBA" id="ARBA00031396"/>
    </source>
</evidence>
<dbReference type="STRING" id="576137.A0A1L7XYS3"/>
<dbReference type="Pfam" id="PF08564">
    <property type="entry name" value="CDC37_C"/>
    <property type="match status" value="1"/>
</dbReference>
<evidence type="ECO:0000259" key="10">
    <source>
        <dbReference type="SMART" id="SM01071"/>
    </source>
</evidence>
<evidence type="ECO:0000256" key="7">
    <source>
        <dbReference type="SAM" id="MobiDB-lite"/>
    </source>
</evidence>
<feature type="domain" description="Cdc37 N-terminal" evidence="10">
    <location>
        <begin position="2"/>
        <end position="194"/>
    </location>
</feature>
<dbReference type="OrthoDB" id="440202at2759"/>
<evidence type="ECO:0000313" key="11">
    <source>
        <dbReference type="EMBL" id="CZR70168.1"/>
    </source>
</evidence>